<reference evidence="8 9" key="1">
    <citation type="submission" date="2016-02" db="EMBL/GenBank/DDBJ databases">
        <title>Genome analysis of coral dinoflagellate symbionts highlights evolutionary adaptations to a symbiotic lifestyle.</title>
        <authorList>
            <person name="Aranda M."/>
            <person name="Li Y."/>
            <person name="Liew Y.J."/>
            <person name="Baumgarten S."/>
            <person name="Simakov O."/>
            <person name="Wilson M."/>
            <person name="Piel J."/>
            <person name="Ashoor H."/>
            <person name="Bougouffa S."/>
            <person name="Bajic V.B."/>
            <person name="Ryu T."/>
            <person name="Ravasi T."/>
            <person name="Bayer T."/>
            <person name="Micklem G."/>
            <person name="Kim H."/>
            <person name="Bhak J."/>
            <person name="Lajeunesse T.C."/>
            <person name="Voolstra C.R."/>
        </authorList>
    </citation>
    <scope>NUCLEOTIDE SEQUENCE [LARGE SCALE GENOMIC DNA]</scope>
    <source>
        <strain evidence="8 9">CCMP2467</strain>
    </source>
</reference>
<feature type="transmembrane region" description="Helical" evidence="6">
    <location>
        <begin position="774"/>
        <end position="798"/>
    </location>
</feature>
<feature type="domain" description="Major facilitator superfamily (MFS) profile" evidence="7">
    <location>
        <begin position="481"/>
        <end position="870"/>
    </location>
</feature>
<feature type="transmembrane region" description="Helical" evidence="6">
    <location>
        <begin position="677"/>
        <end position="698"/>
    </location>
</feature>
<dbReference type="PANTHER" id="PTHR43124">
    <property type="entry name" value="PURINE EFFLUX PUMP PBUE"/>
    <property type="match status" value="1"/>
</dbReference>
<feature type="transmembrane region" description="Helical" evidence="6">
    <location>
        <begin position="205"/>
        <end position="224"/>
    </location>
</feature>
<dbReference type="PROSITE" id="PS50850">
    <property type="entry name" value="MFS"/>
    <property type="match status" value="1"/>
</dbReference>
<feature type="transmembrane region" description="Helical" evidence="6">
    <location>
        <begin position="746"/>
        <end position="768"/>
    </location>
</feature>
<evidence type="ECO:0000256" key="6">
    <source>
        <dbReference type="SAM" id="Phobius"/>
    </source>
</evidence>
<feature type="transmembrane region" description="Helical" evidence="6">
    <location>
        <begin position="710"/>
        <end position="734"/>
    </location>
</feature>
<evidence type="ECO:0000256" key="2">
    <source>
        <dbReference type="ARBA" id="ARBA00022475"/>
    </source>
</evidence>
<dbReference type="InterPro" id="IPR020846">
    <property type="entry name" value="MFS_dom"/>
</dbReference>
<dbReference type="InterPro" id="IPR005829">
    <property type="entry name" value="Sugar_transporter_CS"/>
</dbReference>
<dbReference type="OrthoDB" id="416030at2759"/>
<feature type="transmembrane region" description="Helical" evidence="6">
    <location>
        <begin position="805"/>
        <end position="827"/>
    </location>
</feature>
<name>A0A1Q9C5Z4_SYMMI</name>
<evidence type="ECO:0000259" key="7">
    <source>
        <dbReference type="PROSITE" id="PS50850"/>
    </source>
</evidence>
<proteinExistence type="predicted"/>
<dbReference type="SUPFAM" id="SSF103473">
    <property type="entry name" value="MFS general substrate transporter"/>
    <property type="match status" value="1"/>
</dbReference>
<protein>
    <submittedName>
        <fullName evidence="8">Multidrug resistance protein MdtL</fullName>
    </submittedName>
</protein>
<gene>
    <name evidence="8" type="primary">mdtL</name>
    <name evidence="8" type="ORF">AK812_SmicGene41520</name>
</gene>
<evidence type="ECO:0000313" key="9">
    <source>
        <dbReference type="Proteomes" id="UP000186817"/>
    </source>
</evidence>
<evidence type="ECO:0000256" key="4">
    <source>
        <dbReference type="ARBA" id="ARBA00022989"/>
    </source>
</evidence>
<evidence type="ECO:0000256" key="5">
    <source>
        <dbReference type="ARBA" id="ARBA00023136"/>
    </source>
</evidence>
<keyword evidence="4 6" id="KW-1133">Transmembrane helix</keyword>
<dbReference type="GO" id="GO:0005886">
    <property type="term" value="C:plasma membrane"/>
    <property type="evidence" value="ECO:0007669"/>
    <property type="project" value="UniProtKB-SubCell"/>
</dbReference>
<dbReference type="InterPro" id="IPR036259">
    <property type="entry name" value="MFS_trans_sf"/>
</dbReference>
<dbReference type="InterPro" id="IPR011701">
    <property type="entry name" value="MFS"/>
</dbReference>
<keyword evidence="5 6" id="KW-0472">Membrane</keyword>
<evidence type="ECO:0000256" key="3">
    <source>
        <dbReference type="ARBA" id="ARBA00022692"/>
    </source>
</evidence>
<accession>A0A1Q9C5Z4</accession>
<feature type="transmembrane region" description="Helical" evidence="6">
    <location>
        <begin position="236"/>
        <end position="254"/>
    </location>
</feature>
<feature type="transmembrane region" description="Helical" evidence="6">
    <location>
        <begin position="277"/>
        <end position="298"/>
    </location>
</feature>
<dbReference type="PANTHER" id="PTHR43124:SF3">
    <property type="entry name" value="CHLORAMPHENICOL EFFLUX PUMP RV0191"/>
    <property type="match status" value="1"/>
</dbReference>
<comment type="caution">
    <text evidence="8">The sequence shown here is derived from an EMBL/GenBank/DDBJ whole genome shotgun (WGS) entry which is preliminary data.</text>
</comment>
<dbReference type="PROSITE" id="PS00216">
    <property type="entry name" value="SUGAR_TRANSPORT_1"/>
    <property type="match status" value="1"/>
</dbReference>
<feature type="transmembrane region" description="Helical" evidence="6">
    <location>
        <begin position="442"/>
        <end position="465"/>
    </location>
</feature>
<keyword evidence="9" id="KW-1185">Reference proteome</keyword>
<sequence length="873" mass="95448">MLGGPSPDADAAAAATWLMDNLGSKEPSFDSLAMARDQRPPAELGHFYFVMMIGVFLGHHCFLVRRILDDKAAGNYQALNNLWGTMSMQGFAMYAGYMDERESPTFRSLWQLLIAWVFGRLLKLAKPGVDGSCDYPWFFMFMFWARLLHIVTRFLPTRRAAWAVRLVLASALHFGTGFTAATNFLDIEGGDPQPLAVALVPYTRQAGSHLFLWYFGFGALLGWIKPVLVKTASCKCGAALLLSVVMKYFSIINYEYERDPSSGAGYSGVAADVGHDMFVDIAHCVLSFLALLCVLILVPRQKTAFSDAGGNSAAEKTQNSGFVRALQFPAVSSVREWQAASCRAEPSSKLKSLRYDHVALQPADQLEAKDTDVAAQEGISLRAASLHMWVDPDRDIRRAMADTCDYASFLQTDVRKTLVEVETKVLDEFPLKSQLGEWLTKYGVSSVYVGLILIVICLWLFGLPAKAPQHASVQKSYPRGCVVFLGIVYTLTFFTIDQYVPSFPQMEEDLSGSQSLMSLTVQLNFIVKAAFGLVTAGLSDRIGRRPVLITSMIVLCFGSLGCACSQRIEWFIAARVLQGIGESVEPVLFAVVRDHIADPDERYSVISVLHTMSILGMLVAPTVGAWLAGLFNWRISFMGLAGIWAFMGVYASVAIVESCPDEAVEERHYFQDLSRILNWRSISLLLTMSSLTAAILTFESNTSYVTQENFGISMTASALVMFAYGGFLILGLLVKRSCCAGASVLETCNTSLTLLACAGIVSVLLGFFYSQFLWAYLAGSFLQSSVINVAVIALNVLFMEPLADCAGVAASCQTFFQGVLPSLLSMVSTQLLVHGGLKLFIGFQASTCLAAGIFFWLGLLTTQSTSKSCESSE</sequence>
<organism evidence="8 9">
    <name type="scientific">Symbiodinium microadriaticum</name>
    <name type="common">Dinoflagellate</name>
    <name type="synonym">Zooxanthella microadriatica</name>
    <dbReference type="NCBI Taxonomy" id="2951"/>
    <lineage>
        <taxon>Eukaryota</taxon>
        <taxon>Sar</taxon>
        <taxon>Alveolata</taxon>
        <taxon>Dinophyceae</taxon>
        <taxon>Suessiales</taxon>
        <taxon>Symbiodiniaceae</taxon>
        <taxon>Symbiodinium</taxon>
    </lineage>
</organism>
<feature type="transmembrane region" description="Helical" evidence="6">
    <location>
        <begin position="603"/>
        <end position="629"/>
    </location>
</feature>
<comment type="subcellular location">
    <subcellularLocation>
        <location evidence="1">Cell membrane</location>
        <topology evidence="1">Multi-pass membrane protein</topology>
    </subcellularLocation>
</comment>
<dbReference type="GO" id="GO:0022857">
    <property type="term" value="F:transmembrane transporter activity"/>
    <property type="evidence" value="ECO:0007669"/>
    <property type="project" value="InterPro"/>
</dbReference>
<feature type="transmembrane region" description="Helical" evidence="6">
    <location>
        <begin position="162"/>
        <end position="185"/>
    </location>
</feature>
<dbReference type="Pfam" id="PF07690">
    <property type="entry name" value="MFS_1"/>
    <property type="match status" value="1"/>
</dbReference>
<feature type="transmembrane region" description="Helical" evidence="6">
    <location>
        <begin position="839"/>
        <end position="860"/>
    </location>
</feature>
<dbReference type="Proteomes" id="UP000186817">
    <property type="component" value="Unassembled WGS sequence"/>
</dbReference>
<evidence type="ECO:0000313" key="8">
    <source>
        <dbReference type="EMBL" id="OLP78315.1"/>
    </source>
</evidence>
<feature type="transmembrane region" description="Helical" evidence="6">
    <location>
        <begin position="635"/>
        <end position="656"/>
    </location>
</feature>
<dbReference type="AlphaFoldDB" id="A0A1Q9C5Z4"/>
<keyword evidence="3 6" id="KW-0812">Transmembrane</keyword>
<dbReference type="InterPro" id="IPR050189">
    <property type="entry name" value="MFS_Efflux_Transporters"/>
</dbReference>
<evidence type="ECO:0000256" key="1">
    <source>
        <dbReference type="ARBA" id="ARBA00004651"/>
    </source>
</evidence>
<feature type="transmembrane region" description="Helical" evidence="6">
    <location>
        <begin position="46"/>
        <end position="68"/>
    </location>
</feature>
<keyword evidence="2" id="KW-1003">Cell membrane</keyword>
<feature type="transmembrane region" description="Helical" evidence="6">
    <location>
        <begin position="477"/>
        <end position="496"/>
    </location>
</feature>
<dbReference type="EMBL" id="LSRX01001627">
    <property type="protein sequence ID" value="OLP78315.1"/>
    <property type="molecule type" value="Genomic_DNA"/>
</dbReference>
<dbReference type="Gene3D" id="1.20.1720.10">
    <property type="entry name" value="Multidrug resistance protein D"/>
    <property type="match status" value="1"/>
</dbReference>